<dbReference type="SUPFAM" id="SSF55874">
    <property type="entry name" value="ATPase domain of HSP90 chaperone/DNA topoisomerase II/histidine kinase"/>
    <property type="match status" value="1"/>
</dbReference>
<proteinExistence type="inferred from homology"/>
<evidence type="ECO:0000256" key="3">
    <source>
        <dbReference type="ARBA" id="ARBA00012438"/>
    </source>
</evidence>
<dbReference type="Pfam" id="PF02518">
    <property type="entry name" value="HATPase_c"/>
    <property type="match status" value="1"/>
</dbReference>
<dbReference type="EMBL" id="PVBS01000002">
    <property type="protein sequence ID" value="PRD53800.1"/>
    <property type="molecule type" value="Genomic_DNA"/>
</dbReference>
<gene>
    <name evidence="14" type="ORF">C5749_09775</name>
</gene>
<reference evidence="14 15" key="1">
    <citation type="submission" date="2018-02" db="EMBL/GenBank/DDBJ databases">
        <title>The draft genome of Sphingobacterium gobiense H7.</title>
        <authorList>
            <person name="Li L."/>
            <person name="Liu L."/>
            <person name="Zhang X."/>
            <person name="Wang T."/>
            <person name="Liang L."/>
        </authorList>
    </citation>
    <scope>NUCLEOTIDE SEQUENCE [LARGE SCALE GENOMIC DNA]</scope>
    <source>
        <strain evidence="14 15">ACCC 05757</strain>
    </source>
</reference>
<dbReference type="SUPFAM" id="SSF55781">
    <property type="entry name" value="GAF domain-like"/>
    <property type="match status" value="2"/>
</dbReference>
<evidence type="ECO:0000313" key="15">
    <source>
        <dbReference type="Proteomes" id="UP000238642"/>
    </source>
</evidence>
<dbReference type="SMART" id="SM00387">
    <property type="entry name" value="HATPase_c"/>
    <property type="match status" value="1"/>
</dbReference>
<comment type="similarity">
    <text evidence="2">In the N-terminal section; belongs to the phytochrome family.</text>
</comment>
<dbReference type="InterPro" id="IPR043150">
    <property type="entry name" value="Phytochrome_PHY_sf"/>
</dbReference>
<dbReference type="Pfam" id="PF01590">
    <property type="entry name" value="GAF"/>
    <property type="match status" value="1"/>
</dbReference>
<dbReference type="InterPro" id="IPR003018">
    <property type="entry name" value="GAF"/>
</dbReference>
<keyword evidence="7" id="KW-0808">Transferase</keyword>
<dbReference type="GO" id="GO:0030295">
    <property type="term" value="F:protein kinase activator activity"/>
    <property type="evidence" value="ECO:0007669"/>
    <property type="project" value="TreeGrafter"/>
</dbReference>
<evidence type="ECO:0000256" key="11">
    <source>
        <dbReference type="SAM" id="Coils"/>
    </source>
</evidence>
<dbReference type="PROSITE" id="PS50109">
    <property type="entry name" value="HIS_KIN"/>
    <property type="match status" value="1"/>
</dbReference>
<organism evidence="14 15">
    <name type="scientific">Sphingobacterium gobiense</name>
    <dbReference type="NCBI Taxonomy" id="1382456"/>
    <lineage>
        <taxon>Bacteria</taxon>
        <taxon>Pseudomonadati</taxon>
        <taxon>Bacteroidota</taxon>
        <taxon>Sphingobacteriia</taxon>
        <taxon>Sphingobacteriales</taxon>
        <taxon>Sphingobacteriaceae</taxon>
        <taxon>Sphingobacterium</taxon>
    </lineage>
</organism>
<dbReference type="EC" id="2.7.13.3" evidence="3"/>
<dbReference type="Proteomes" id="UP000238642">
    <property type="component" value="Unassembled WGS sequence"/>
</dbReference>
<dbReference type="GO" id="GO:0006355">
    <property type="term" value="P:regulation of DNA-templated transcription"/>
    <property type="evidence" value="ECO:0007669"/>
    <property type="project" value="InterPro"/>
</dbReference>
<dbReference type="Gene3D" id="3.30.450.40">
    <property type="match status" value="1"/>
</dbReference>
<keyword evidence="5" id="KW-0597">Phosphoprotein</keyword>
<evidence type="ECO:0000256" key="7">
    <source>
        <dbReference type="ARBA" id="ARBA00022679"/>
    </source>
</evidence>
<dbReference type="InterPro" id="IPR003594">
    <property type="entry name" value="HATPase_dom"/>
</dbReference>
<evidence type="ECO:0000256" key="1">
    <source>
        <dbReference type="ARBA" id="ARBA00000085"/>
    </source>
</evidence>
<dbReference type="GO" id="GO:0009881">
    <property type="term" value="F:photoreceptor activity"/>
    <property type="evidence" value="ECO:0007669"/>
    <property type="project" value="UniProtKB-KW"/>
</dbReference>
<dbReference type="InterPro" id="IPR036097">
    <property type="entry name" value="HisK_dim/P_sf"/>
</dbReference>
<dbReference type="InterPro" id="IPR013515">
    <property type="entry name" value="Phytochrome_cen-reg"/>
</dbReference>
<dbReference type="Pfam" id="PF00360">
    <property type="entry name" value="PHY"/>
    <property type="match status" value="1"/>
</dbReference>
<dbReference type="Gene3D" id="3.30.565.10">
    <property type="entry name" value="Histidine kinase-like ATPase, C-terminal domain"/>
    <property type="match status" value="1"/>
</dbReference>
<comment type="caution">
    <text evidence="14">The sequence shown here is derived from an EMBL/GenBank/DDBJ whole genome shotgun (WGS) entry which is preliminary data.</text>
</comment>
<dbReference type="SUPFAM" id="SSF47384">
    <property type="entry name" value="Homodimeric domain of signal transducing histidine kinase"/>
    <property type="match status" value="1"/>
</dbReference>
<dbReference type="Gene3D" id="3.30.450.270">
    <property type="match status" value="1"/>
</dbReference>
<dbReference type="CDD" id="cd00082">
    <property type="entry name" value="HisKA"/>
    <property type="match status" value="1"/>
</dbReference>
<dbReference type="OrthoDB" id="9766459at2"/>
<dbReference type="Gene3D" id="3.30.450.20">
    <property type="entry name" value="PAS domain"/>
    <property type="match status" value="1"/>
</dbReference>
<dbReference type="InterPro" id="IPR036890">
    <property type="entry name" value="HATPase_C_sf"/>
</dbReference>
<evidence type="ECO:0000259" key="12">
    <source>
        <dbReference type="PROSITE" id="PS50046"/>
    </source>
</evidence>
<evidence type="ECO:0000256" key="2">
    <source>
        <dbReference type="ARBA" id="ARBA00006402"/>
    </source>
</evidence>
<dbReference type="InterPro" id="IPR004358">
    <property type="entry name" value="Sig_transdc_His_kin-like_C"/>
</dbReference>
<feature type="domain" description="Phytochrome chromophore attachment site" evidence="12">
    <location>
        <begin position="134"/>
        <end position="288"/>
    </location>
</feature>
<dbReference type="SUPFAM" id="SSF55785">
    <property type="entry name" value="PYP-like sensor domain (PAS domain)"/>
    <property type="match status" value="1"/>
</dbReference>
<dbReference type="Pfam" id="PF08446">
    <property type="entry name" value="PAS_2"/>
    <property type="match status" value="1"/>
</dbReference>
<dbReference type="GO" id="GO:0009584">
    <property type="term" value="P:detection of visible light"/>
    <property type="evidence" value="ECO:0007669"/>
    <property type="project" value="InterPro"/>
</dbReference>
<keyword evidence="6" id="KW-0716">Sensory transduction</keyword>
<dbReference type="PANTHER" id="PTHR42878:SF15">
    <property type="entry name" value="BACTERIOPHYTOCHROME"/>
    <property type="match status" value="1"/>
</dbReference>
<evidence type="ECO:0000256" key="8">
    <source>
        <dbReference type="ARBA" id="ARBA00022777"/>
    </source>
</evidence>
<keyword evidence="11" id="KW-0175">Coiled coil</keyword>
<dbReference type="SMART" id="SM00388">
    <property type="entry name" value="HisKA"/>
    <property type="match status" value="1"/>
</dbReference>
<dbReference type="AlphaFoldDB" id="A0A2S9JKW5"/>
<name>A0A2S9JKW5_9SPHI</name>
<keyword evidence="8 14" id="KW-0418">Kinase</keyword>
<dbReference type="Gene3D" id="1.10.287.130">
    <property type="match status" value="1"/>
</dbReference>
<evidence type="ECO:0000256" key="5">
    <source>
        <dbReference type="ARBA" id="ARBA00022553"/>
    </source>
</evidence>
<evidence type="ECO:0000256" key="4">
    <source>
        <dbReference type="ARBA" id="ARBA00022543"/>
    </source>
</evidence>
<dbReference type="InterPro" id="IPR003661">
    <property type="entry name" value="HisK_dim/P_dom"/>
</dbReference>
<keyword evidence="10" id="KW-0675">Receptor</keyword>
<dbReference type="InterPro" id="IPR050351">
    <property type="entry name" value="BphY/WalK/GraS-like"/>
</dbReference>
<dbReference type="PANTHER" id="PTHR42878">
    <property type="entry name" value="TWO-COMPONENT HISTIDINE KINASE"/>
    <property type="match status" value="1"/>
</dbReference>
<dbReference type="CDD" id="cd00075">
    <property type="entry name" value="HATPase"/>
    <property type="match status" value="1"/>
</dbReference>
<dbReference type="GO" id="GO:0000155">
    <property type="term" value="F:phosphorelay sensor kinase activity"/>
    <property type="evidence" value="ECO:0007669"/>
    <property type="project" value="InterPro"/>
</dbReference>
<dbReference type="Pfam" id="PF00512">
    <property type="entry name" value="HisKA"/>
    <property type="match status" value="1"/>
</dbReference>
<evidence type="ECO:0000256" key="10">
    <source>
        <dbReference type="ARBA" id="ARBA00023170"/>
    </source>
</evidence>
<sequence>MPHVDCHEERIHVCGKIQPFGYLFIFDRHEQCIAASENIEQHWLCTAASLIGKSITELLGFLLPEYSLHFQRFRDEIADPTFNRFVKKVKLDDRHYYVSIYRHGENLYLEIEQSNGFELKQTKLHYYAKHLEREDSDVWQSLTQLIKEIIQFDRVMIYRFKEDKSGQVIAESINDNLDSLLGYRYPEFDIPKQARALYKEFLARHTADTESPISPLVQSTEEEIDLTHCSVRALSPIHLQYLRNAQVRASASFSIVVDGELWGLVTCQNLLPKHVDLAQRHACLFLTQYAVNYYLSTRLKQETYYIEMTSKLEGELKEELWISNDLLATFNKYAHRLMNKLAADGMFIGNEEEKLSFGDVPSAHHITIIKQLLDQHQENVFATHKCIYWKDTKKEETLFPGVIKVDLIPNSSWTLLFFRKEHIVEEIWAGKPEKIIQNSLLGNEKYPSPRTSFAAWKRINEGASSKWEQRELKFIDRIALLVQQSIAKKAGEIQRLNEKLVNANNTLDTYSYTLTHDLKNPLSAIRLSAQMIQMKPDLSEEFLKRCSTNILDAVQLMSEMMEKMHEEFAAKSSVALKPYLIDPTAHIQSIVETAKQEHGVHNLHFELGEVYPVFAERTLLFQLFLNLIGNAIKYSGKEQQPYVKVRSEINDTHISYYIEDNGIGMDLKNNNDIFEIFLRMPNSTGYEGSGVGLSIVKRIVNRLNATIAVESELGKGTLFRVDFVRPR</sequence>
<evidence type="ECO:0000256" key="9">
    <source>
        <dbReference type="ARBA" id="ARBA00022991"/>
    </source>
</evidence>
<evidence type="ECO:0000259" key="13">
    <source>
        <dbReference type="PROSITE" id="PS50109"/>
    </source>
</evidence>
<dbReference type="InterPro" id="IPR016132">
    <property type="entry name" value="Phyto_chromo_attachment"/>
</dbReference>
<keyword evidence="4" id="KW-0600">Photoreceptor protein</keyword>
<dbReference type="GO" id="GO:0007234">
    <property type="term" value="P:osmosensory signaling via phosphorelay pathway"/>
    <property type="evidence" value="ECO:0007669"/>
    <property type="project" value="TreeGrafter"/>
</dbReference>
<dbReference type="PROSITE" id="PS50046">
    <property type="entry name" value="PHYTOCHROME_2"/>
    <property type="match status" value="1"/>
</dbReference>
<keyword evidence="15" id="KW-1185">Reference proteome</keyword>
<dbReference type="InterPro" id="IPR005467">
    <property type="entry name" value="His_kinase_dom"/>
</dbReference>
<keyword evidence="9" id="KW-0157">Chromophore</keyword>
<comment type="catalytic activity">
    <reaction evidence="1">
        <text>ATP + protein L-histidine = ADP + protein N-phospho-L-histidine.</text>
        <dbReference type="EC" id="2.7.13.3"/>
    </reaction>
</comment>
<protein>
    <recommendedName>
        <fullName evidence="3">histidine kinase</fullName>
        <ecNumber evidence="3">2.7.13.3</ecNumber>
    </recommendedName>
</protein>
<dbReference type="InterPro" id="IPR013654">
    <property type="entry name" value="PAS_2"/>
</dbReference>
<evidence type="ECO:0000256" key="6">
    <source>
        <dbReference type="ARBA" id="ARBA00022606"/>
    </source>
</evidence>
<evidence type="ECO:0000313" key="14">
    <source>
        <dbReference type="EMBL" id="PRD53800.1"/>
    </source>
</evidence>
<feature type="coiled-coil region" evidence="11">
    <location>
        <begin position="486"/>
        <end position="513"/>
    </location>
</feature>
<accession>A0A2S9JKW5</accession>
<dbReference type="InterPro" id="IPR035965">
    <property type="entry name" value="PAS-like_dom_sf"/>
</dbReference>
<dbReference type="RefSeq" id="WP_105725567.1">
    <property type="nucleotide sequence ID" value="NZ_PVBS01000002.1"/>
</dbReference>
<dbReference type="PRINTS" id="PR00344">
    <property type="entry name" value="BCTRLSENSOR"/>
</dbReference>
<feature type="domain" description="Histidine kinase" evidence="13">
    <location>
        <begin position="513"/>
        <end position="727"/>
    </location>
</feature>
<dbReference type="GO" id="GO:0000156">
    <property type="term" value="F:phosphorelay response regulator activity"/>
    <property type="evidence" value="ECO:0007669"/>
    <property type="project" value="TreeGrafter"/>
</dbReference>
<dbReference type="InterPro" id="IPR029016">
    <property type="entry name" value="GAF-like_dom_sf"/>
</dbReference>